<organism evidence="2 3">
    <name type="scientific">Mycobacterium tuberculosis</name>
    <dbReference type="NCBI Taxonomy" id="1773"/>
    <lineage>
        <taxon>Bacteria</taxon>
        <taxon>Bacillati</taxon>
        <taxon>Actinomycetota</taxon>
        <taxon>Actinomycetes</taxon>
        <taxon>Mycobacteriales</taxon>
        <taxon>Mycobacteriaceae</taxon>
        <taxon>Mycobacterium</taxon>
        <taxon>Mycobacterium tuberculosis complex</taxon>
    </lineage>
</organism>
<dbReference type="Proteomes" id="UP000039021">
    <property type="component" value="Unassembled WGS sequence"/>
</dbReference>
<protein>
    <submittedName>
        <fullName evidence="2">Uncharacterized protein</fullName>
    </submittedName>
</protein>
<comment type="caution">
    <text evidence="2">The sequence shown here is derived from an EMBL/GenBank/DDBJ whole genome shotgun (WGS) entry which is preliminary data.</text>
</comment>
<accession>A0A916P7H8</accession>
<sequence length="32" mass="3256">MRAIAASDEKQCKITVSGAPSARSTSSTSRSA</sequence>
<feature type="region of interest" description="Disordered" evidence="1">
    <location>
        <begin position="1"/>
        <end position="32"/>
    </location>
</feature>
<evidence type="ECO:0000256" key="1">
    <source>
        <dbReference type="SAM" id="MobiDB-lite"/>
    </source>
</evidence>
<proteinExistence type="predicted"/>
<evidence type="ECO:0000313" key="2">
    <source>
        <dbReference type="EMBL" id="COX48807.1"/>
    </source>
</evidence>
<feature type="compositionally biased region" description="Low complexity" evidence="1">
    <location>
        <begin position="21"/>
        <end position="32"/>
    </location>
</feature>
<dbReference type="AlphaFoldDB" id="A0A916P7H8"/>
<gene>
    <name evidence="2" type="ORF">ERS007739_01363</name>
</gene>
<dbReference type="EMBL" id="CSBK01000512">
    <property type="protein sequence ID" value="COX48807.1"/>
    <property type="molecule type" value="Genomic_DNA"/>
</dbReference>
<reference evidence="3" key="1">
    <citation type="submission" date="2015-03" db="EMBL/GenBank/DDBJ databases">
        <authorList>
            <consortium name="Pathogen Informatics"/>
        </authorList>
    </citation>
    <scope>NUCLEOTIDE SEQUENCE [LARGE SCALE GENOMIC DNA]</scope>
    <source>
        <strain evidence="3">N09902308</strain>
    </source>
</reference>
<name>A0A916P7H8_MYCTX</name>
<evidence type="ECO:0000313" key="3">
    <source>
        <dbReference type="Proteomes" id="UP000039021"/>
    </source>
</evidence>